<comment type="caution">
    <text evidence="1">The sequence shown here is derived from an EMBL/GenBank/DDBJ whole genome shotgun (WGS) entry which is preliminary data.</text>
</comment>
<sequence>MRPLYAKTEFEWETRSELAWRSVEGSNIQPFPISITPRHLEGTLLVCECGNPTNPGSKYVRYTLTRHSAGMTSSGFPRHGVTLNERP</sequence>
<reference evidence="1 3" key="1">
    <citation type="journal article" date="2019" name="Sci. Rep.">
        <title>Orb-weaving spider Araneus ventricosus genome elucidates the spidroin gene catalogue.</title>
        <authorList>
            <person name="Kono N."/>
            <person name="Nakamura H."/>
            <person name="Ohtoshi R."/>
            <person name="Moran D.A.P."/>
            <person name="Shinohara A."/>
            <person name="Yoshida Y."/>
            <person name="Fujiwara M."/>
            <person name="Mori M."/>
            <person name="Tomita M."/>
            <person name="Arakawa K."/>
        </authorList>
    </citation>
    <scope>NUCLEOTIDE SEQUENCE [LARGE SCALE GENOMIC DNA]</scope>
</reference>
<accession>A0A4Y2LW75</accession>
<evidence type="ECO:0000313" key="2">
    <source>
        <dbReference type="EMBL" id="GBN17828.1"/>
    </source>
</evidence>
<gene>
    <name evidence="2" type="ORF">AVEN_122308_1</name>
    <name evidence="1" type="ORF">AVEN_197619_1</name>
</gene>
<dbReference type="EMBL" id="BGPR01006301">
    <property type="protein sequence ID" value="GBN17828.1"/>
    <property type="molecule type" value="Genomic_DNA"/>
</dbReference>
<proteinExistence type="predicted"/>
<keyword evidence="3" id="KW-1185">Reference proteome</keyword>
<evidence type="ECO:0000313" key="3">
    <source>
        <dbReference type="Proteomes" id="UP000499080"/>
    </source>
</evidence>
<evidence type="ECO:0008006" key="4">
    <source>
        <dbReference type="Google" id="ProtNLM"/>
    </source>
</evidence>
<name>A0A4Y2LW75_ARAVE</name>
<dbReference type="Proteomes" id="UP000499080">
    <property type="component" value="Unassembled WGS sequence"/>
</dbReference>
<protein>
    <recommendedName>
        <fullName evidence="4">Ig-like domain-containing protein</fullName>
    </recommendedName>
</protein>
<evidence type="ECO:0000313" key="1">
    <source>
        <dbReference type="EMBL" id="GBN17776.1"/>
    </source>
</evidence>
<organism evidence="1 3">
    <name type="scientific">Araneus ventricosus</name>
    <name type="common">Orbweaver spider</name>
    <name type="synonym">Epeira ventricosa</name>
    <dbReference type="NCBI Taxonomy" id="182803"/>
    <lineage>
        <taxon>Eukaryota</taxon>
        <taxon>Metazoa</taxon>
        <taxon>Ecdysozoa</taxon>
        <taxon>Arthropoda</taxon>
        <taxon>Chelicerata</taxon>
        <taxon>Arachnida</taxon>
        <taxon>Araneae</taxon>
        <taxon>Araneomorphae</taxon>
        <taxon>Entelegynae</taxon>
        <taxon>Araneoidea</taxon>
        <taxon>Araneidae</taxon>
        <taxon>Araneus</taxon>
    </lineage>
</organism>
<dbReference type="EMBL" id="BGPR01006296">
    <property type="protein sequence ID" value="GBN17776.1"/>
    <property type="molecule type" value="Genomic_DNA"/>
</dbReference>
<dbReference type="AlphaFoldDB" id="A0A4Y2LW75"/>